<dbReference type="GO" id="GO:0006488">
    <property type="term" value="P:dolichol-linked oligosaccharide biosynthetic process"/>
    <property type="evidence" value="ECO:0007669"/>
    <property type="project" value="InterPro"/>
</dbReference>
<evidence type="ECO:0000256" key="7">
    <source>
        <dbReference type="ARBA" id="ARBA00022824"/>
    </source>
</evidence>
<reference evidence="12" key="1">
    <citation type="submission" date="2022-12" db="EMBL/GenBank/DDBJ databases">
        <authorList>
            <person name="Petersen C."/>
        </authorList>
    </citation>
    <scope>NUCLEOTIDE SEQUENCE</scope>
    <source>
        <strain evidence="12">IBT 15544</strain>
    </source>
</reference>
<dbReference type="PANTHER" id="PTHR12154">
    <property type="entry name" value="GLYCOSYL TRANSFERASE-RELATED"/>
    <property type="match status" value="1"/>
</dbReference>
<dbReference type="OrthoDB" id="37659at2759"/>
<dbReference type="GO" id="GO:0004577">
    <property type="term" value="F:N-acetylglucosaminyldiphosphodolichol N-acetylglucosaminyltransferase activity"/>
    <property type="evidence" value="ECO:0007669"/>
    <property type="project" value="TreeGrafter"/>
</dbReference>
<keyword evidence="6 11" id="KW-0812">Transmembrane</keyword>
<comment type="caution">
    <text evidence="11">Lacks conserved residue(s) required for the propagation of feature annotation.</text>
</comment>
<dbReference type="Proteomes" id="UP001150904">
    <property type="component" value="Unassembled WGS sequence"/>
</dbReference>
<gene>
    <name evidence="11" type="primary">ALG14</name>
    <name evidence="12" type="ORF">N7498_008507</name>
</gene>
<reference evidence="12" key="2">
    <citation type="journal article" date="2023" name="IMA Fungus">
        <title>Comparative genomic study of the Penicillium genus elucidates a diverse pangenome and 15 lateral gene transfer events.</title>
        <authorList>
            <person name="Petersen C."/>
            <person name="Sorensen T."/>
            <person name="Nielsen M.R."/>
            <person name="Sondergaard T.E."/>
            <person name="Sorensen J.L."/>
            <person name="Fitzpatrick D.A."/>
            <person name="Frisvad J.C."/>
            <person name="Nielsen K.L."/>
        </authorList>
    </citation>
    <scope>NUCLEOTIDE SEQUENCE</scope>
    <source>
        <strain evidence="12">IBT 15544</strain>
    </source>
</reference>
<evidence type="ECO:0000256" key="8">
    <source>
        <dbReference type="ARBA" id="ARBA00022989"/>
    </source>
</evidence>
<keyword evidence="13" id="KW-1185">Reference proteome</keyword>
<dbReference type="PANTHER" id="PTHR12154:SF4">
    <property type="entry name" value="UDP-N-ACETYLGLUCOSAMINE TRANSFERASE SUBUNIT ALG14 HOMOLOG"/>
    <property type="match status" value="1"/>
</dbReference>
<keyword evidence="8 11" id="KW-1133">Transmembrane helix</keyword>
<proteinExistence type="inferred from homology"/>
<dbReference type="Gene3D" id="3.40.50.2000">
    <property type="entry name" value="Glycogen Phosphorylase B"/>
    <property type="match status" value="1"/>
</dbReference>
<keyword evidence="9 11" id="KW-0472">Membrane</keyword>
<dbReference type="EMBL" id="JAPQKR010000015">
    <property type="protein sequence ID" value="KAJ5195069.1"/>
    <property type="molecule type" value="Genomic_DNA"/>
</dbReference>
<evidence type="ECO:0000313" key="13">
    <source>
        <dbReference type="Proteomes" id="UP001150904"/>
    </source>
</evidence>
<keyword evidence="7 11" id="KW-0256">Endoplasmic reticulum</keyword>
<evidence type="ECO:0000256" key="3">
    <source>
        <dbReference type="ARBA" id="ARBA00009731"/>
    </source>
</evidence>
<evidence type="ECO:0000256" key="2">
    <source>
        <dbReference type="ARBA" id="ARBA00004590"/>
    </source>
</evidence>
<protein>
    <recommendedName>
        <fullName evidence="5 11">UDP-N-acetylglucosamine transferase subunit ALG14</fullName>
    </recommendedName>
    <alternativeName>
        <fullName evidence="10 11">Asparagine-linked glycosylation protein 14</fullName>
    </alternativeName>
</protein>
<evidence type="ECO:0000256" key="6">
    <source>
        <dbReference type="ARBA" id="ARBA00022692"/>
    </source>
</evidence>
<evidence type="ECO:0000256" key="10">
    <source>
        <dbReference type="ARBA" id="ARBA00032062"/>
    </source>
</evidence>
<organism evidence="12 13">
    <name type="scientific">Penicillium cinerascens</name>
    <dbReference type="NCBI Taxonomy" id="70096"/>
    <lineage>
        <taxon>Eukaryota</taxon>
        <taxon>Fungi</taxon>
        <taxon>Dikarya</taxon>
        <taxon>Ascomycota</taxon>
        <taxon>Pezizomycotina</taxon>
        <taxon>Eurotiomycetes</taxon>
        <taxon>Eurotiomycetidae</taxon>
        <taxon>Eurotiales</taxon>
        <taxon>Aspergillaceae</taxon>
        <taxon>Penicillium</taxon>
    </lineage>
</organism>
<name>A0A9W9MAV6_9EURO</name>
<evidence type="ECO:0000256" key="9">
    <source>
        <dbReference type="ARBA" id="ARBA00023136"/>
    </source>
</evidence>
<comment type="caution">
    <text evidence="12">The sequence shown here is derived from an EMBL/GenBank/DDBJ whole genome shotgun (WGS) entry which is preliminary data.</text>
</comment>
<evidence type="ECO:0000256" key="5">
    <source>
        <dbReference type="ARBA" id="ARBA00017467"/>
    </source>
</evidence>
<comment type="similarity">
    <text evidence="3 11">Belongs to the ALG14 family.</text>
</comment>
<feature type="transmembrane region" description="Helical" evidence="11">
    <location>
        <begin position="171"/>
        <end position="190"/>
    </location>
</feature>
<accession>A0A9W9MAV6</accession>
<dbReference type="AlphaFoldDB" id="A0A9W9MAV6"/>
<dbReference type="Pfam" id="PF08660">
    <property type="entry name" value="Alg14"/>
    <property type="match status" value="1"/>
</dbReference>
<dbReference type="GO" id="GO:0031965">
    <property type="term" value="C:nuclear membrane"/>
    <property type="evidence" value="ECO:0007669"/>
    <property type="project" value="UniProtKB-SubCell"/>
</dbReference>
<feature type="transmembrane region" description="Helical" evidence="11">
    <location>
        <begin position="132"/>
        <end position="151"/>
    </location>
</feature>
<evidence type="ECO:0000256" key="1">
    <source>
        <dbReference type="ARBA" id="ARBA00004389"/>
    </source>
</evidence>
<evidence type="ECO:0000256" key="4">
    <source>
        <dbReference type="ARBA" id="ARBA00011335"/>
    </source>
</evidence>
<evidence type="ECO:0000313" key="12">
    <source>
        <dbReference type="EMBL" id="KAJ5195069.1"/>
    </source>
</evidence>
<comment type="function">
    <text evidence="11">Involved in protein N-glycosylation. Essential for the second step of the dolichol-linked oligosaccharide pathway. Anchors the catalytic subunit ALG13 to the ER.</text>
</comment>
<dbReference type="GO" id="GO:0043541">
    <property type="term" value="C:UDP-N-acetylglucosamine transferase complex"/>
    <property type="evidence" value="ECO:0007669"/>
    <property type="project" value="TreeGrafter"/>
</dbReference>
<feature type="transmembrane region" description="Helical" evidence="11">
    <location>
        <begin position="15"/>
        <end position="37"/>
    </location>
</feature>
<evidence type="ECO:0000256" key="11">
    <source>
        <dbReference type="RuleBase" id="RU362127"/>
    </source>
</evidence>
<dbReference type="InterPro" id="IPR013969">
    <property type="entry name" value="Oligosacch_biosynth_Alg14"/>
</dbReference>
<comment type="subcellular location">
    <subcellularLocation>
        <location evidence="1 11">Endoplasmic reticulum membrane</location>
        <topology evidence="1 11">Single-pass membrane protein</topology>
    </subcellularLocation>
    <subcellularLocation>
        <location evidence="2">Nucleus membrane</location>
        <topology evidence="2">Single-pass membrane protein</topology>
    </subcellularLocation>
</comment>
<sequence>MASTLWLLWKLFWKLLGPITTIAILAVLIIIVSLTYSQNAPIPQVRRKNQPVHLLLVLGSGGHTTEMFSMLKNIPLDPTLYTYRTYVVSSGDNFSAEKAREFEADFLEKSNILSENYTIVTIPRARRVHQSYWTAPFSTIHCLWACFEVLLGRYPGQKRLPPRYLSPQPDLILTNGPAVGLCIVIAAKIIRFCEFVSRWMSGSSSRPAVSRLRTMFVESWARVSGLSTTGVLLLPLADVFLVQWRSLAGRQAWPGMKKTQYAGWAVLPSPGGKQRIKDVHE</sequence>
<comment type="subunit">
    <text evidence="4 11">Heterodimer with ALG13 to form a functional enzyme.</text>
</comment>